<feature type="domain" description="Nucleotide-diphospho-sugar transferase" evidence="3">
    <location>
        <begin position="157"/>
        <end position="378"/>
    </location>
</feature>
<accession>A0A2V0P273</accession>
<gene>
    <name evidence="4" type="ORF">Rsub_04854</name>
</gene>
<dbReference type="GO" id="GO:0016757">
    <property type="term" value="F:glycosyltransferase activity"/>
    <property type="evidence" value="ECO:0007669"/>
    <property type="project" value="InterPro"/>
</dbReference>
<proteinExistence type="predicted"/>
<dbReference type="Proteomes" id="UP000247498">
    <property type="component" value="Unassembled WGS sequence"/>
</dbReference>
<dbReference type="InterPro" id="IPR005069">
    <property type="entry name" value="Nucl-diP-sugar_transferase"/>
</dbReference>
<dbReference type="FunCoup" id="A0A2V0P273">
    <property type="interactions" value="458"/>
</dbReference>
<feature type="transmembrane region" description="Helical" evidence="2">
    <location>
        <begin position="26"/>
        <end position="44"/>
    </location>
</feature>
<reference evidence="4 5" key="1">
    <citation type="journal article" date="2018" name="Sci. Rep.">
        <title>Raphidocelis subcapitata (=Pseudokirchneriella subcapitata) provides an insight into genome evolution and environmental adaptations in the Sphaeropleales.</title>
        <authorList>
            <person name="Suzuki S."/>
            <person name="Yamaguchi H."/>
            <person name="Nakajima N."/>
            <person name="Kawachi M."/>
        </authorList>
    </citation>
    <scope>NUCLEOTIDE SEQUENCE [LARGE SCALE GENOMIC DNA]</scope>
    <source>
        <strain evidence="4 5">NIES-35</strain>
    </source>
</reference>
<evidence type="ECO:0000256" key="1">
    <source>
        <dbReference type="SAM" id="MobiDB-lite"/>
    </source>
</evidence>
<dbReference type="STRING" id="307507.A0A2V0P273"/>
<keyword evidence="2" id="KW-0472">Membrane</keyword>
<dbReference type="InterPro" id="IPR044290">
    <property type="entry name" value="RRA1/2/3"/>
</dbReference>
<evidence type="ECO:0000313" key="4">
    <source>
        <dbReference type="EMBL" id="GBF91185.1"/>
    </source>
</evidence>
<comment type="caution">
    <text evidence="4">The sequence shown here is derived from an EMBL/GenBank/DDBJ whole genome shotgun (WGS) entry which is preliminary data.</text>
</comment>
<protein>
    <submittedName>
        <fullName evidence="4">Glycosyltransferase</fullName>
    </submittedName>
</protein>
<dbReference type="InParanoid" id="A0A2V0P273"/>
<evidence type="ECO:0000313" key="5">
    <source>
        <dbReference type="Proteomes" id="UP000247498"/>
    </source>
</evidence>
<sequence>MGLIGGDDDDDGGSGKGKALGSRQRSGALTTAFLLGVCLGVVVAERLYLASNRADILAAAAAAATGPAAASAAAAGAAAPAPSRRDAGAAAAARAARAGEAAAVAASVAKDPELRALRAYLDKIAPEGEVLIGVSNKNPMLEGMLDTWLRGVRGAGVSNYLVVALDEETAAGMKERGANHFLMPMKVSKSQADTGDNHSISALKFGILKKFLMVGWAVLLSDIDIAVLQNPFRFLYRDSDVEGQSDGFDPAGAYGAIDGFDDPSMGWARYAQKMTHFNMNSGLFYLRANPRTVELMQRLETRLAREKYWDQTAYNEEMFVLSHGDYKSPQVSVRVMDMYTFMNSKTLFKDVRNRAPEAQPPMPAMVHINYHPNKHERMKAVMAYYLDGDKNALAPFPGGSEPGSRRRRRR</sequence>
<name>A0A2V0P273_9CHLO</name>
<evidence type="ECO:0000256" key="2">
    <source>
        <dbReference type="SAM" id="Phobius"/>
    </source>
</evidence>
<dbReference type="PANTHER" id="PTHR46581">
    <property type="entry name" value="ARABINOSYLTRANSFERASE RRA3"/>
    <property type="match status" value="1"/>
</dbReference>
<organism evidence="4 5">
    <name type="scientific">Raphidocelis subcapitata</name>
    <dbReference type="NCBI Taxonomy" id="307507"/>
    <lineage>
        <taxon>Eukaryota</taxon>
        <taxon>Viridiplantae</taxon>
        <taxon>Chlorophyta</taxon>
        <taxon>core chlorophytes</taxon>
        <taxon>Chlorophyceae</taxon>
        <taxon>CS clade</taxon>
        <taxon>Sphaeropleales</taxon>
        <taxon>Selenastraceae</taxon>
        <taxon>Raphidocelis</taxon>
    </lineage>
</organism>
<dbReference type="OrthoDB" id="540503at2759"/>
<feature type="region of interest" description="Disordered" evidence="1">
    <location>
        <begin position="1"/>
        <end position="22"/>
    </location>
</feature>
<keyword evidence="2" id="KW-1133">Transmembrane helix</keyword>
<keyword evidence="4" id="KW-0808">Transferase</keyword>
<keyword evidence="5" id="KW-1185">Reference proteome</keyword>
<dbReference type="AlphaFoldDB" id="A0A2V0P273"/>
<dbReference type="EMBL" id="BDRX01000022">
    <property type="protein sequence ID" value="GBF91185.1"/>
    <property type="molecule type" value="Genomic_DNA"/>
</dbReference>
<dbReference type="PANTHER" id="PTHR46581:SF3">
    <property type="entry name" value="ARABINOSYLTRANSFERASE RRA3"/>
    <property type="match status" value="1"/>
</dbReference>
<feature type="compositionally biased region" description="Acidic residues" evidence="1">
    <location>
        <begin position="1"/>
        <end position="12"/>
    </location>
</feature>
<feature type="transmembrane region" description="Helical" evidence="2">
    <location>
        <begin position="56"/>
        <end position="79"/>
    </location>
</feature>
<keyword evidence="2" id="KW-0812">Transmembrane</keyword>
<dbReference type="GO" id="GO:0080147">
    <property type="term" value="P:root hair cell development"/>
    <property type="evidence" value="ECO:0007669"/>
    <property type="project" value="InterPro"/>
</dbReference>
<dbReference type="Pfam" id="PF03407">
    <property type="entry name" value="Nucleotid_trans"/>
    <property type="match status" value="1"/>
</dbReference>
<evidence type="ECO:0000259" key="3">
    <source>
        <dbReference type="Pfam" id="PF03407"/>
    </source>
</evidence>